<sequence length="72" mass="7306">MNSRTAQPVDATAHDAVTGVSGWARLLVGALVAAMAVSESGADEEAEAFLAYLQGPEASAAFARQGFDILGP</sequence>
<organism evidence="1">
    <name type="scientific">marine sediment metagenome</name>
    <dbReference type="NCBI Taxonomy" id="412755"/>
    <lineage>
        <taxon>unclassified sequences</taxon>
        <taxon>metagenomes</taxon>
        <taxon>ecological metagenomes</taxon>
    </lineage>
</organism>
<protein>
    <submittedName>
        <fullName evidence="1">Uncharacterized protein</fullName>
    </submittedName>
</protein>
<dbReference type="SUPFAM" id="SSF53850">
    <property type="entry name" value="Periplasmic binding protein-like II"/>
    <property type="match status" value="1"/>
</dbReference>
<reference evidence="1" key="1">
    <citation type="journal article" date="2015" name="Nature">
        <title>Complex archaea that bridge the gap between prokaryotes and eukaryotes.</title>
        <authorList>
            <person name="Spang A."/>
            <person name="Saw J.H."/>
            <person name="Jorgensen S.L."/>
            <person name="Zaremba-Niedzwiedzka K."/>
            <person name="Martijn J."/>
            <person name="Lind A.E."/>
            <person name="van Eijk R."/>
            <person name="Schleper C."/>
            <person name="Guy L."/>
            <person name="Ettema T.J."/>
        </authorList>
    </citation>
    <scope>NUCLEOTIDE SEQUENCE</scope>
</reference>
<gene>
    <name evidence="1" type="ORF">LCGC14_2431310</name>
</gene>
<evidence type="ECO:0000313" key="1">
    <source>
        <dbReference type="EMBL" id="KKL22847.1"/>
    </source>
</evidence>
<name>A0A0F9C978_9ZZZZ</name>
<dbReference type="EMBL" id="LAZR01037190">
    <property type="protein sequence ID" value="KKL22847.1"/>
    <property type="molecule type" value="Genomic_DNA"/>
</dbReference>
<dbReference type="AlphaFoldDB" id="A0A0F9C978"/>
<comment type="caution">
    <text evidence="1">The sequence shown here is derived from an EMBL/GenBank/DDBJ whole genome shotgun (WGS) entry which is preliminary data.</text>
</comment>
<proteinExistence type="predicted"/>
<dbReference type="Pfam" id="PF13531">
    <property type="entry name" value="SBP_bac_11"/>
    <property type="match status" value="1"/>
</dbReference>
<accession>A0A0F9C978</accession>